<dbReference type="EMBL" id="GU943105">
    <property type="protein sequence ID" value="ADD95856.1"/>
    <property type="molecule type" value="Genomic_DNA"/>
</dbReference>
<evidence type="ECO:0000256" key="2">
    <source>
        <dbReference type="SAM" id="MobiDB-lite"/>
    </source>
</evidence>
<feature type="region of interest" description="Disordered" evidence="2">
    <location>
        <begin position="316"/>
        <end position="343"/>
    </location>
</feature>
<feature type="coiled-coil region" evidence="1">
    <location>
        <begin position="74"/>
        <end position="101"/>
    </location>
</feature>
<reference evidence="3" key="1">
    <citation type="journal article" date="2010" name="ISME J.">
        <title>Metagenome of the Mediterranean deep chlorophyll maximum studied by direct and fosmid library 454 pyrosequencing.</title>
        <authorList>
            <person name="Ghai R."/>
            <person name="Martin-Cuadrado A.B."/>
            <person name="Molto A.G."/>
            <person name="Heredia I.G."/>
            <person name="Cabrera R."/>
            <person name="Martin J."/>
            <person name="Verdu M."/>
            <person name="Deschamps P."/>
            <person name="Moreira D."/>
            <person name="Lopez-Garcia P."/>
            <person name="Mira A."/>
            <person name="Rodriguez-Valera F."/>
        </authorList>
    </citation>
    <scope>NUCLEOTIDE SEQUENCE</scope>
</reference>
<sequence>RNRLGASGHVIDFVARGEMEVILSRKGNAATAWLILPAGARERMRASRKGKFDTYDRMLAEHKLARETEEGDSLRLQREQAAQYEQQKEIEARERRNKLREMWERKKGRALLGTSPAAGMQSTSILRAPAPVPERKAEGDAMVQVPVSSSTAAVWPQHGRLSEQNFRPHSVQQNIATPVPPSQRHPSMVRMTTNDWQDTTRPVPQWSAQSPAVHEDQQQQKQNISSLPRREKDYKLTSRHYGEGADRQPAGQLSRAQHHADAQQSPSVSSSSGRADRPSTTPEMRAQRETPWEHSPIGVEKRGEFAVTHSKQKIGGLSAEPRGVDGVDPTDAADSRAKAQHNVDSLPELQKALLLRSRIQARLKGDLHSASRPELELQLDRLERLMAIAERTSRRSALYSVANQRQQEVQDYQNLFHTLQRRLDASAGSHFVGSAERTFTHVLTSVLELD</sequence>
<organism evidence="3">
    <name type="scientific">uncultured organism MedDCM-OCT-S09-C9</name>
    <dbReference type="NCBI Taxonomy" id="743653"/>
    <lineage>
        <taxon>unclassified sequences</taxon>
        <taxon>environmental samples</taxon>
    </lineage>
</organism>
<feature type="compositionally biased region" description="Basic and acidic residues" evidence="2">
    <location>
        <begin position="228"/>
        <end position="246"/>
    </location>
</feature>
<evidence type="ECO:0000256" key="1">
    <source>
        <dbReference type="SAM" id="Coils"/>
    </source>
</evidence>
<evidence type="ECO:0000313" key="3">
    <source>
        <dbReference type="EMBL" id="ADD95856.1"/>
    </source>
</evidence>
<proteinExistence type="predicted"/>
<feature type="region of interest" description="Disordered" evidence="2">
    <location>
        <begin position="197"/>
        <end position="299"/>
    </location>
</feature>
<feature type="non-terminal residue" evidence="3">
    <location>
        <position position="1"/>
    </location>
</feature>
<protein>
    <submittedName>
        <fullName evidence="3">Uncharacterized protein</fullName>
    </submittedName>
</protein>
<dbReference type="AlphaFoldDB" id="D6PJF5"/>
<feature type="coiled-coil region" evidence="1">
    <location>
        <begin position="372"/>
        <end position="422"/>
    </location>
</feature>
<keyword evidence="1" id="KW-0175">Coiled coil</keyword>
<feature type="compositionally biased region" description="Polar residues" evidence="2">
    <location>
        <begin position="197"/>
        <end position="210"/>
    </location>
</feature>
<name>D6PJF5_9ZZZZ</name>
<accession>D6PJF5</accession>
<feature type="compositionally biased region" description="Low complexity" evidence="2">
    <location>
        <begin position="262"/>
        <end position="273"/>
    </location>
</feature>